<sequence length="147" mass="15480">MSKSPDSGTSILSSLRALLGFSSVAHNSRSSTVVNSPSHTKLQPTTSASRPGSVADCRSTSRASSEHLPARTSTIRLGTSKPGADTSPETNDQYIDALLQQVRDTAADTHCSPSMMMRAVKGILPTSPVCTTVSTSRGQRTETEKSE</sequence>
<feature type="region of interest" description="Disordered" evidence="1">
    <location>
        <begin position="27"/>
        <end position="92"/>
    </location>
</feature>
<protein>
    <submittedName>
        <fullName evidence="2">Uncharacterized protein</fullName>
    </submittedName>
</protein>
<gene>
    <name evidence="2" type="ORF">BCR39DRAFT_561478</name>
</gene>
<evidence type="ECO:0000313" key="2">
    <source>
        <dbReference type="EMBL" id="ORY24580.1"/>
    </source>
</evidence>
<evidence type="ECO:0000256" key="1">
    <source>
        <dbReference type="SAM" id="MobiDB-lite"/>
    </source>
</evidence>
<accession>A0A1Y2AQK5</accession>
<name>A0A1Y2AQK5_9TREE</name>
<dbReference type="Proteomes" id="UP000193986">
    <property type="component" value="Unassembled WGS sequence"/>
</dbReference>
<keyword evidence="3" id="KW-1185">Reference proteome</keyword>
<feature type="compositionally biased region" description="Polar residues" evidence="1">
    <location>
        <begin position="27"/>
        <end position="50"/>
    </location>
</feature>
<organism evidence="2 3">
    <name type="scientific">Naematelia encephala</name>
    <dbReference type="NCBI Taxonomy" id="71784"/>
    <lineage>
        <taxon>Eukaryota</taxon>
        <taxon>Fungi</taxon>
        <taxon>Dikarya</taxon>
        <taxon>Basidiomycota</taxon>
        <taxon>Agaricomycotina</taxon>
        <taxon>Tremellomycetes</taxon>
        <taxon>Tremellales</taxon>
        <taxon>Naemateliaceae</taxon>
        <taxon>Naematelia</taxon>
    </lineage>
</organism>
<reference evidence="2 3" key="1">
    <citation type="submission" date="2016-07" db="EMBL/GenBank/DDBJ databases">
        <title>Pervasive Adenine N6-methylation of Active Genes in Fungi.</title>
        <authorList>
            <consortium name="DOE Joint Genome Institute"/>
            <person name="Mondo S.J."/>
            <person name="Dannebaum R.O."/>
            <person name="Kuo R.C."/>
            <person name="Labutti K."/>
            <person name="Haridas S."/>
            <person name="Kuo A."/>
            <person name="Salamov A."/>
            <person name="Ahrendt S.R."/>
            <person name="Lipzen A."/>
            <person name="Sullivan W."/>
            <person name="Andreopoulos W.B."/>
            <person name="Clum A."/>
            <person name="Lindquist E."/>
            <person name="Daum C."/>
            <person name="Ramamoorthy G.K."/>
            <person name="Gryganskyi A."/>
            <person name="Culley D."/>
            <person name="Magnuson J.K."/>
            <person name="James T.Y."/>
            <person name="O'Malley M.A."/>
            <person name="Stajich J.E."/>
            <person name="Spatafora J.W."/>
            <person name="Visel A."/>
            <person name="Grigoriev I.V."/>
        </authorList>
    </citation>
    <scope>NUCLEOTIDE SEQUENCE [LARGE SCALE GENOMIC DNA]</scope>
    <source>
        <strain evidence="2 3">68-887.2</strain>
    </source>
</reference>
<dbReference type="InParanoid" id="A0A1Y2AQK5"/>
<dbReference type="AlphaFoldDB" id="A0A1Y2AQK5"/>
<evidence type="ECO:0000313" key="3">
    <source>
        <dbReference type="Proteomes" id="UP000193986"/>
    </source>
</evidence>
<dbReference type="EMBL" id="MCFC01000066">
    <property type="protein sequence ID" value="ORY24580.1"/>
    <property type="molecule type" value="Genomic_DNA"/>
</dbReference>
<comment type="caution">
    <text evidence="2">The sequence shown here is derived from an EMBL/GenBank/DDBJ whole genome shotgun (WGS) entry which is preliminary data.</text>
</comment>
<proteinExistence type="predicted"/>